<name>A0A1G6P9Z7_9NOCA</name>
<protein>
    <submittedName>
        <fullName evidence="2">Uncharacterized protein</fullName>
    </submittedName>
</protein>
<feature type="transmembrane region" description="Helical" evidence="1">
    <location>
        <begin position="91"/>
        <end position="110"/>
    </location>
</feature>
<keyword evidence="3" id="KW-1185">Reference proteome</keyword>
<dbReference type="EMBL" id="FNAB01000001">
    <property type="protein sequence ID" value="SDC76828.1"/>
    <property type="molecule type" value="Genomic_DNA"/>
</dbReference>
<reference evidence="2 3" key="1">
    <citation type="submission" date="2016-10" db="EMBL/GenBank/DDBJ databases">
        <authorList>
            <person name="de Groot N.N."/>
        </authorList>
    </citation>
    <scope>NUCLEOTIDE SEQUENCE [LARGE SCALE GENOMIC DNA]</scope>
    <source>
        <strain evidence="2 3">JCM 11308</strain>
    </source>
</reference>
<evidence type="ECO:0000313" key="3">
    <source>
        <dbReference type="Proteomes" id="UP000199417"/>
    </source>
</evidence>
<dbReference type="Proteomes" id="UP000199417">
    <property type="component" value="Unassembled WGS sequence"/>
</dbReference>
<organism evidence="2 3">
    <name type="scientific">Rhodococcus tukisamuensis</name>
    <dbReference type="NCBI Taxonomy" id="168276"/>
    <lineage>
        <taxon>Bacteria</taxon>
        <taxon>Bacillati</taxon>
        <taxon>Actinomycetota</taxon>
        <taxon>Actinomycetes</taxon>
        <taxon>Mycobacteriales</taxon>
        <taxon>Nocardiaceae</taxon>
        <taxon>Rhodococcus</taxon>
    </lineage>
</organism>
<feature type="transmembrane region" description="Helical" evidence="1">
    <location>
        <begin position="58"/>
        <end position="79"/>
    </location>
</feature>
<feature type="transmembrane region" description="Helical" evidence="1">
    <location>
        <begin position="29"/>
        <end position="51"/>
    </location>
</feature>
<gene>
    <name evidence="2" type="ORF">SAMN05444580_101833</name>
</gene>
<sequence length="168" mass="16221">MRDTAVGGVTVAMAVAAHGIAGGGLPSGSTLVLLAGFAAVVVGVSAAIPALRSGRPALVAVLAAGQVGAHLTLGVGGHHSGASASAVPSPGMIVAHVLAIGVCAAAIAAAERIGPRTEAALRAVVAALFAAIPVAEQARTWRPVVDVHPIVSALCRAATPRRGPPVLV</sequence>
<dbReference type="AlphaFoldDB" id="A0A1G6P9Z7"/>
<proteinExistence type="predicted"/>
<dbReference type="STRING" id="168276.SAMN05444580_101833"/>
<keyword evidence="1" id="KW-0472">Membrane</keyword>
<evidence type="ECO:0000256" key="1">
    <source>
        <dbReference type="SAM" id="Phobius"/>
    </source>
</evidence>
<keyword evidence="1" id="KW-0812">Transmembrane</keyword>
<evidence type="ECO:0000313" key="2">
    <source>
        <dbReference type="EMBL" id="SDC76828.1"/>
    </source>
</evidence>
<accession>A0A1G6P9Z7</accession>
<keyword evidence="1" id="KW-1133">Transmembrane helix</keyword>